<dbReference type="Proteomes" id="UP000255233">
    <property type="component" value="Unassembled WGS sequence"/>
</dbReference>
<evidence type="ECO:0000259" key="3">
    <source>
        <dbReference type="Pfam" id="PF14607"/>
    </source>
</evidence>
<proteinExistence type="predicted"/>
<dbReference type="STRING" id="880526.GCA_000427365_01701"/>
<dbReference type="AlphaFoldDB" id="A0A379MVH8"/>
<sequence length="365" mass="40186">MKHLLFPILPAFMLMTGYAPAAAGQTVWHDPLDSAATGAGANCIQGRGFAQRDYARLPEPAREIVRDAVWGLSRNSAGLYLQFTTDSPDITVQYEVTGGHTMPHMPATGVSGVDLYNGRGERCWGDYSFGSPITYSYKGLPDTSSAATYTLYLPLYNTVKRLRVGTREGASFAFVPADTTRRPIVVYGTSIAQGACASRPGMAWTNLLHRATGLPTVNLGFSGNGRLEPEVIAYVASIPAALYIVDCMPNMYVPQDSVYTLVLNAVRQFRQLRPDTPILLAEHPGYANRRTNAARHAEDERADRAQRQAYVQLKKEGVKNLYYLSREEIGMPADGMVDHIHPSDYGMEAYADAYHKAVRKILKLK</sequence>
<evidence type="ECO:0008006" key="6">
    <source>
        <dbReference type="Google" id="ProtNLM"/>
    </source>
</evidence>
<dbReference type="GO" id="GO:0016788">
    <property type="term" value="F:hydrolase activity, acting on ester bonds"/>
    <property type="evidence" value="ECO:0007669"/>
    <property type="project" value="UniProtKB-ARBA"/>
</dbReference>
<evidence type="ECO:0000313" key="5">
    <source>
        <dbReference type="Proteomes" id="UP000255233"/>
    </source>
</evidence>
<evidence type="ECO:0000256" key="1">
    <source>
        <dbReference type="SAM" id="SignalP"/>
    </source>
</evidence>
<dbReference type="EMBL" id="UGVL01000001">
    <property type="protein sequence ID" value="SUE34880.1"/>
    <property type="molecule type" value="Genomic_DNA"/>
</dbReference>
<keyword evidence="1" id="KW-0732">Signal</keyword>
<dbReference type="OrthoDB" id="5624617at2"/>
<evidence type="ECO:0000259" key="2">
    <source>
        <dbReference type="Pfam" id="PF14606"/>
    </source>
</evidence>
<dbReference type="Gene3D" id="2.60.120.260">
    <property type="entry name" value="Galactose-binding domain-like"/>
    <property type="match status" value="1"/>
</dbReference>
<name>A0A379MVH8_9BACT</name>
<dbReference type="InterPro" id="IPR036514">
    <property type="entry name" value="SGNH_hydro_sf"/>
</dbReference>
<gene>
    <name evidence="4" type="ORF">NCTC11190_02117</name>
</gene>
<keyword evidence="5" id="KW-1185">Reference proteome</keyword>
<dbReference type="RefSeq" id="WP_037291772.1">
    <property type="nucleotide sequence ID" value="NZ_UGVL01000001.1"/>
</dbReference>
<dbReference type="InterPro" id="IPR032740">
    <property type="entry name" value="GxDLY"/>
</dbReference>
<feature type="signal peptide" evidence="1">
    <location>
        <begin position="1"/>
        <end position="21"/>
    </location>
</feature>
<evidence type="ECO:0000313" key="4">
    <source>
        <dbReference type="EMBL" id="SUE34880.1"/>
    </source>
</evidence>
<feature type="domain" description="SGNH hydrolase-type esterase" evidence="2">
    <location>
        <begin position="182"/>
        <end position="358"/>
    </location>
</feature>
<dbReference type="Gene3D" id="3.40.50.1110">
    <property type="entry name" value="SGNH hydrolase"/>
    <property type="match status" value="1"/>
</dbReference>
<organism evidence="4 5">
    <name type="scientific">Rikenella microfusus</name>
    <dbReference type="NCBI Taxonomy" id="28139"/>
    <lineage>
        <taxon>Bacteria</taxon>
        <taxon>Pseudomonadati</taxon>
        <taxon>Bacteroidota</taxon>
        <taxon>Bacteroidia</taxon>
        <taxon>Bacteroidales</taxon>
        <taxon>Rikenellaceae</taxon>
        <taxon>Rikenella</taxon>
    </lineage>
</organism>
<dbReference type="InterPro" id="IPR013830">
    <property type="entry name" value="SGNH_hydro"/>
</dbReference>
<dbReference type="SUPFAM" id="SSF52266">
    <property type="entry name" value="SGNH hydrolase"/>
    <property type="match status" value="1"/>
</dbReference>
<feature type="domain" description="SGNH hydrolase-type esterase N-terminal" evidence="3">
    <location>
        <begin position="42"/>
        <end position="172"/>
    </location>
</feature>
<protein>
    <recommendedName>
        <fullName evidence="6">SGNH hydrolase-type esterase domain-containing protein</fullName>
    </recommendedName>
</protein>
<dbReference type="Pfam" id="PF14607">
    <property type="entry name" value="GxDLY"/>
    <property type="match status" value="1"/>
</dbReference>
<accession>A0A379MVH8</accession>
<feature type="chain" id="PRO_5017053054" description="SGNH hydrolase-type esterase domain-containing protein" evidence="1">
    <location>
        <begin position="22"/>
        <end position="365"/>
    </location>
</feature>
<reference evidence="4 5" key="1">
    <citation type="submission" date="2018-06" db="EMBL/GenBank/DDBJ databases">
        <authorList>
            <consortium name="Pathogen Informatics"/>
            <person name="Doyle S."/>
        </authorList>
    </citation>
    <scope>NUCLEOTIDE SEQUENCE [LARGE SCALE GENOMIC DNA]</scope>
    <source>
        <strain evidence="4 5">NCTC11190</strain>
    </source>
</reference>
<dbReference type="Pfam" id="PF14606">
    <property type="entry name" value="Lipase_GDSL_3"/>
    <property type="match status" value="1"/>
</dbReference>